<feature type="compositionally biased region" description="Low complexity" evidence="1">
    <location>
        <begin position="104"/>
        <end position="122"/>
    </location>
</feature>
<evidence type="ECO:0000313" key="2">
    <source>
        <dbReference type="EMBL" id="MER7375389.1"/>
    </source>
</evidence>
<evidence type="ECO:0000256" key="1">
    <source>
        <dbReference type="SAM" id="MobiDB-lite"/>
    </source>
</evidence>
<keyword evidence="3" id="KW-1185">Reference proteome</keyword>
<feature type="region of interest" description="Disordered" evidence="1">
    <location>
        <begin position="295"/>
        <end position="371"/>
    </location>
</feature>
<sequence length="371" mass="37049">MTWPATLPGAAVRVLRVAAGRRALRLALVVGGLFAIGLLCGERAYAADGLSVGSSVGSVESAGASAATGATEGAERTEGVVEGLLSPRTKPATQAKPATPVEHAPTPVKPTTPVEPAKPVKPGVRDESGVPSVEATVPQGSDRRHPVADDREPRHPQPLTPVGAQVVRPVGDVVRTVTQGLAEGLADVRAKVPPLAVLPVLPAAPESPSWPGWPGFELPALPDVPDLPGAGLPVLPGNTLPAPVTGTPQPGSDTPGASDGPAAKGRTGKEIPLGYGPHLGADVAVAHAPAVAVGHGMGPSGHAPVHQAPADHPGGVLGSHAAGDSGSPRHGDAQAVSLSRRVALGLTPGAAVRVEADEIKDRHRDIPVSPA</sequence>
<name>A0ABV1XUX1_9ACTN</name>
<dbReference type="EMBL" id="JBEPFB010000010">
    <property type="protein sequence ID" value="MER7375389.1"/>
    <property type="molecule type" value="Genomic_DNA"/>
</dbReference>
<accession>A0ABV1XUX1</accession>
<feature type="compositionally biased region" description="Basic and acidic residues" evidence="1">
    <location>
        <begin position="141"/>
        <end position="155"/>
    </location>
</feature>
<reference evidence="2 3" key="1">
    <citation type="submission" date="2024-06" db="EMBL/GenBank/DDBJ databases">
        <title>The Natural Products Discovery Center: Release of the First 8490 Sequenced Strains for Exploring Actinobacteria Biosynthetic Diversity.</title>
        <authorList>
            <person name="Kalkreuter E."/>
            <person name="Kautsar S.A."/>
            <person name="Yang D."/>
            <person name="Bader C.D."/>
            <person name="Teijaro C.N."/>
            <person name="Fluegel L."/>
            <person name="Davis C.M."/>
            <person name="Simpson J.R."/>
            <person name="Lauterbach L."/>
            <person name="Steele A.D."/>
            <person name="Gui C."/>
            <person name="Meng S."/>
            <person name="Li G."/>
            <person name="Viehrig K."/>
            <person name="Ye F."/>
            <person name="Su P."/>
            <person name="Kiefer A.F."/>
            <person name="Nichols A."/>
            <person name="Cepeda A.J."/>
            <person name="Yan W."/>
            <person name="Fan B."/>
            <person name="Jiang Y."/>
            <person name="Adhikari A."/>
            <person name="Zheng C.-J."/>
            <person name="Schuster L."/>
            <person name="Cowan T.M."/>
            <person name="Smanski M.J."/>
            <person name="Chevrette M.G."/>
            <person name="De Carvalho L.P.S."/>
            <person name="Shen B."/>
        </authorList>
    </citation>
    <scope>NUCLEOTIDE SEQUENCE [LARGE SCALE GENOMIC DNA]</scope>
    <source>
        <strain evidence="2 3">NPDC000155</strain>
    </source>
</reference>
<feature type="region of interest" description="Disordered" evidence="1">
    <location>
        <begin position="86"/>
        <end position="162"/>
    </location>
</feature>
<proteinExistence type="predicted"/>
<comment type="caution">
    <text evidence="2">The sequence shown here is derived from an EMBL/GenBank/DDBJ whole genome shotgun (WGS) entry which is preliminary data.</text>
</comment>
<gene>
    <name evidence="2" type="ORF">ABT384_22405</name>
</gene>
<feature type="compositionally biased region" description="Basic and acidic residues" evidence="1">
    <location>
        <begin position="354"/>
        <end position="371"/>
    </location>
</feature>
<dbReference type="Proteomes" id="UP001486207">
    <property type="component" value="Unassembled WGS sequence"/>
</dbReference>
<protein>
    <recommendedName>
        <fullName evidence="4">Secreted protein</fullName>
    </recommendedName>
</protein>
<evidence type="ECO:0000313" key="3">
    <source>
        <dbReference type="Proteomes" id="UP001486207"/>
    </source>
</evidence>
<dbReference type="RefSeq" id="WP_190072494.1">
    <property type="nucleotide sequence ID" value="NZ_BNBM01000010.1"/>
</dbReference>
<evidence type="ECO:0008006" key="4">
    <source>
        <dbReference type="Google" id="ProtNLM"/>
    </source>
</evidence>
<feature type="region of interest" description="Disordered" evidence="1">
    <location>
        <begin position="229"/>
        <end position="274"/>
    </location>
</feature>
<organism evidence="2 3">
    <name type="scientific">Streptomyces lanatus</name>
    <dbReference type="NCBI Taxonomy" id="66900"/>
    <lineage>
        <taxon>Bacteria</taxon>
        <taxon>Bacillati</taxon>
        <taxon>Actinomycetota</taxon>
        <taxon>Actinomycetes</taxon>
        <taxon>Kitasatosporales</taxon>
        <taxon>Streptomycetaceae</taxon>
        <taxon>Streptomyces</taxon>
    </lineage>
</organism>